<comment type="caution">
    <text evidence="1">The sequence shown here is derived from an EMBL/GenBank/DDBJ whole genome shotgun (WGS) entry which is preliminary data.</text>
</comment>
<protein>
    <submittedName>
        <fullName evidence="1">Uncharacterized protein</fullName>
    </submittedName>
</protein>
<dbReference type="Proteomes" id="UP000590647">
    <property type="component" value="Unassembled WGS sequence"/>
</dbReference>
<accession>A0A7W9HA08</accession>
<reference evidence="1 2" key="1">
    <citation type="submission" date="2020-08" db="EMBL/GenBank/DDBJ databases">
        <title>Sequencing the genomes of 1000 actinobacteria strains.</title>
        <authorList>
            <person name="Klenk H.-P."/>
        </authorList>
    </citation>
    <scope>NUCLEOTIDE SEQUENCE [LARGE SCALE GENOMIC DNA]</scope>
    <source>
        <strain evidence="1 2">DSM 40084</strain>
    </source>
</reference>
<sequence>MPDHTARPLAVDQRVEYGALFSGRCAEPLDRRRAFRPNEEIEAVHWWDLHEALPGCLNPLDAWLTRIPPPL</sequence>
<dbReference type="EMBL" id="JACHNE010000001">
    <property type="protein sequence ID" value="MBB5798083.1"/>
    <property type="molecule type" value="Genomic_DNA"/>
</dbReference>
<proteinExistence type="predicted"/>
<dbReference type="RefSeq" id="WP_184989468.1">
    <property type="nucleotide sequence ID" value="NZ_JACHNE010000001.1"/>
</dbReference>
<evidence type="ECO:0000313" key="1">
    <source>
        <dbReference type="EMBL" id="MBB5798083.1"/>
    </source>
</evidence>
<organism evidence="1 2">
    <name type="scientific">Streptomyces caelestis</name>
    <dbReference type="NCBI Taxonomy" id="36816"/>
    <lineage>
        <taxon>Bacteria</taxon>
        <taxon>Bacillati</taxon>
        <taxon>Actinomycetota</taxon>
        <taxon>Actinomycetes</taxon>
        <taxon>Kitasatosporales</taxon>
        <taxon>Streptomycetaceae</taxon>
        <taxon>Streptomyces</taxon>
    </lineage>
</organism>
<keyword evidence="2" id="KW-1185">Reference proteome</keyword>
<evidence type="ECO:0000313" key="2">
    <source>
        <dbReference type="Proteomes" id="UP000590647"/>
    </source>
</evidence>
<dbReference type="AlphaFoldDB" id="A0A7W9HA08"/>
<name>A0A7W9HA08_9ACTN</name>
<gene>
    <name evidence="1" type="ORF">HDA41_006047</name>
</gene>